<keyword evidence="2" id="KW-1185">Reference proteome</keyword>
<reference evidence="1 2" key="1">
    <citation type="submission" date="2021-06" db="EMBL/GenBank/DDBJ databases">
        <title>Caerostris extrusa draft genome.</title>
        <authorList>
            <person name="Kono N."/>
            <person name="Arakawa K."/>
        </authorList>
    </citation>
    <scope>NUCLEOTIDE SEQUENCE [LARGE SCALE GENOMIC DNA]</scope>
</reference>
<sequence>MTILVKAVIVLQASRCRSHRVSHLRGIAGSPASTTMAISWSDSRCLAWLSLPEFVNEIFADFLMERPRRRFGKPPASGDVQRIMQCLLLESDCTVVVLPVPGQRTSIANVLLEMFPSLTVWNLDRLSFMKKVTI</sequence>
<evidence type="ECO:0000313" key="1">
    <source>
        <dbReference type="EMBL" id="GIY30279.1"/>
    </source>
</evidence>
<dbReference type="Proteomes" id="UP001054945">
    <property type="component" value="Unassembled WGS sequence"/>
</dbReference>
<gene>
    <name evidence="1" type="ORF">CEXT_78661</name>
</gene>
<dbReference type="EMBL" id="BPLR01009201">
    <property type="protein sequence ID" value="GIY30279.1"/>
    <property type="molecule type" value="Genomic_DNA"/>
</dbReference>
<organism evidence="1 2">
    <name type="scientific">Caerostris extrusa</name>
    <name type="common">Bark spider</name>
    <name type="synonym">Caerostris bankana</name>
    <dbReference type="NCBI Taxonomy" id="172846"/>
    <lineage>
        <taxon>Eukaryota</taxon>
        <taxon>Metazoa</taxon>
        <taxon>Ecdysozoa</taxon>
        <taxon>Arthropoda</taxon>
        <taxon>Chelicerata</taxon>
        <taxon>Arachnida</taxon>
        <taxon>Araneae</taxon>
        <taxon>Araneomorphae</taxon>
        <taxon>Entelegynae</taxon>
        <taxon>Araneoidea</taxon>
        <taxon>Araneidae</taxon>
        <taxon>Caerostris</taxon>
    </lineage>
</organism>
<name>A0AAV4SBF5_CAEEX</name>
<comment type="caution">
    <text evidence="1">The sequence shown here is derived from an EMBL/GenBank/DDBJ whole genome shotgun (WGS) entry which is preliminary data.</text>
</comment>
<evidence type="ECO:0000313" key="2">
    <source>
        <dbReference type="Proteomes" id="UP001054945"/>
    </source>
</evidence>
<proteinExistence type="predicted"/>
<protein>
    <submittedName>
        <fullName evidence="1">Uncharacterized protein</fullName>
    </submittedName>
</protein>
<accession>A0AAV4SBF5</accession>
<dbReference type="AlphaFoldDB" id="A0AAV4SBF5"/>